<feature type="non-terminal residue" evidence="1">
    <location>
        <position position="1"/>
    </location>
</feature>
<protein>
    <submittedName>
        <fullName evidence="1">Uncharacterized protein</fullName>
    </submittedName>
</protein>
<dbReference type="EMBL" id="KN882150">
    <property type="protein sequence ID" value="KIY42926.1"/>
    <property type="molecule type" value="Genomic_DNA"/>
</dbReference>
<proteinExistence type="predicted"/>
<accession>A0A0D7A1W9</accession>
<dbReference type="OrthoDB" id="2973648at2759"/>
<name>A0A0D7A1W9_9AGAR</name>
<feature type="non-terminal residue" evidence="1">
    <location>
        <position position="97"/>
    </location>
</feature>
<sequence>DVWSPTIISPTTGTVWYTGTIVNVTWCVETADAPVVISNAGEVQLDEGGDNLGIILASDFDLRTGYVEVTVPEVSTGDSYEITLYGDSGNISNDFTI</sequence>
<organism evidence="1 2">
    <name type="scientific">Fistulina hepatica ATCC 64428</name>
    <dbReference type="NCBI Taxonomy" id="1128425"/>
    <lineage>
        <taxon>Eukaryota</taxon>
        <taxon>Fungi</taxon>
        <taxon>Dikarya</taxon>
        <taxon>Basidiomycota</taxon>
        <taxon>Agaricomycotina</taxon>
        <taxon>Agaricomycetes</taxon>
        <taxon>Agaricomycetidae</taxon>
        <taxon>Agaricales</taxon>
        <taxon>Fistulinaceae</taxon>
        <taxon>Fistulina</taxon>
    </lineage>
</organism>
<reference evidence="1 2" key="1">
    <citation type="journal article" date="2015" name="Fungal Genet. Biol.">
        <title>Evolution of novel wood decay mechanisms in Agaricales revealed by the genome sequences of Fistulina hepatica and Cylindrobasidium torrendii.</title>
        <authorList>
            <person name="Floudas D."/>
            <person name="Held B.W."/>
            <person name="Riley R."/>
            <person name="Nagy L.G."/>
            <person name="Koehler G."/>
            <person name="Ransdell A.S."/>
            <person name="Younus H."/>
            <person name="Chow J."/>
            <person name="Chiniquy J."/>
            <person name="Lipzen A."/>
            <person name="Tritt A."/>
            <person name="Sun H."/>
            <person name="Haridas S."/>
            <person name="LaButti K."/>
            <person name="Ohm R.A."/>
            <person name="Kues U."/>
            <person name="Blanchette R.A."/>
            <person name="Grigoriev I.V."/>
            <person name="Minto R.E."/>
            <person name="Hibbett D.S."/>
        </authorList>
    </citation>
    <scope>NUCLEOTIDE SEQUENCE [LARGE SCALE GENOMIC DNA]</scope>
    <source>
        <strain evidence="1 2">ATCC 64428</strain>
    </source>
</reference>
<evidence type="ECO:0000313" key="2">
    <source>
        <dbReference type="Proteomes" id="UP000054144"/>
    </source>
</evidence>
<dbReference type="AlphaFoldDB" id="A0A0D7A1W9"/>
<dbReference type="Proteomes" id="UP000054144">
    <property type="component" value="Unassembled WGS sequence"/>
</dbReference>
<evidence type="ECO:0000313" key="1">
    <source>
        <dbReference type="EMBL" id="KIY42926.1"/>
    </source>
</evidence>
<keyword evidence="2" id="KW-1185">Reference proteome</keyword>
<gene>
    <name evidence="1" type="ORF">FISHEDRAFT_23529</name>
</gene>